<name>A0A914WDQ3_9BILA</name>
<reference evidence="6" key="1">
    <citation type="submission" date="2022-11" db="UniProtKB">
        <authorList>
            <consortium name="WormBaseParasite"/>
        </authorList>
    </citation>
    <scope>IDENTIFICATION</scope>
</reference>
<dbReference type="PANTHER" id="PTHR12394:SF12">
    <property type="entry name" value="LD08195P"/>
    <property type="match status" value="1"/>
</dbReference>
<evidence type="ECO:0000256" key="3">
    <source>
        <dbReference type="ARBA" id="ARBA00023054"/>
    </source>
</evidence>
<dbReference type="GO" id="GO:0005737">
    <property type="term" value="C:cytoplasm"/>
    <property type="evidence" value="ECO:0007669"/>
    <property type="project" value="TreeGrafter"/>
</dbReference>
<keyword evidence="5" id="KW-1185">Reference proteome</keyword>
<dbReference type="PANTHER" id="PTHR12394">
    <property type="entry name" value="ZYGIN"/>
    <property type="match status" value="1"/>
</dbReference>
<dbReference type="InterPro" id="IPR011680">
    <property type="entry name" value="FEZ"/>
</dbReference>
<evidence type="ECO:0000256" key="2">
    <source>
        <dbReference type="ARBA" id="ARBA00022553"/>
    </source>
</evidence>
<dbReference type="GO" id="GO:0030424">
    <property type="term" value="C:axon"/>
    <property type="evidence" value="ECO:0007669"/>
    <property type="project" value="TreeGrafter"/>
</dbReference>
<dbReference type="WBParaSite" id="PSAMB.scaffold372size54237.g5193.t1">
    <property type="protein sequence ID" value="PSAMB.scaffold372size54237.g5193.t1"/>
    <property type="gene ID" value="PSAMB.scaffold372size54237.g5193"/>
</dbReference>
<evidence type="ECO:0000313" key="5">
    <source>
        <dbReference type="Proteomes" id="UP000887566"/>
    </source>
</evidence>
<proteinExistence type="inferred from homology"/>
<evidence type="ECO:0000256" key="4">
    <source>
        <dbReference type="SAM" id="MobiDB-lite"/>
    </source>
</evidence>
<keyword evidence="2" id="KW-0597">Phosphoprotein</keyword>
<feature type="region of interest" description="Disordered" evidence="4">
    <location>
        <begin position="207"/>
        <end position="277"/>
    </location>
</feature>
<evidence type="ECO:0000313" key="6">
    <source>
        <dbReference type="WBParaSite" id="PSAMB.scaffold372size54237.g5193.t1"/>
    </source>
</evidence>
<feature type="compositionally biased region" description="Low complexity" evidence="4">
    <location>
        <begin position="28"/>
        <end position="47"/>
    </location>
</feature>
<organism evidence="5 6">
    <name type="scientific">Plectus sambesii</name>
    <dbReference type="NCBI Taxonomy" id="2011161"/>
    <lineage>
        <taxon>Eukaryota</taxon>
        <taxon>Metazoa</taxon>
        <taxon>Ecdysozoa</taxon>
        <taxon>Nematoda</taxon>
        <taxon>Chromadorea</taxon>
        <taxon>Plectida</taxon>
        <taxon>Plectina</taxon>
        <taxon>Plectoidea</taxon>
        <taxon>Plectidae</taxon>
        <taxon>Plectus</taxon>
    </lineage>
</organism>
<comment type="similarity">
    <text evidence="1">Belongs to the zygin family.</text>
</comment>
<feature type="region of interest" description="Disordered" evidence="4">
    <location>
        <begin position="1"/>
        <end position="121"/>
    </location>
</feature>
<sequence>MVVGGMSATDLRVPNVPLAQIEDDDPPSSLSNKSLQSTTSSQKSDLSSNDERAADVDVDALLNNCSNEKKTRNSRPPQRRRSISQESNSNGGLKANVQRRAVSPGTGSENMENQGFGEETFGGSLEDLVENFDEKITHCFKNLNEATDDVAPVQMRSQDEIMSESQCVDSSRSRAAMGSMAMVARISGARVGGRQLADALVGLSKQPSRQYRFRSRRRASFETGGRSTAVAPPARVTNTLYESNRETRSSLGRGASCSPGADGRTSMGDVAEGSDAGLDLSEDDEELRQALDMHQLITEPHSAHSHDSVPQTADQVIEEIDEIMQYEAIIMQIFSCLPVGAVIGLCAVKGLQLLAAFSADRRPSLNVLPDVHSYSAHKPTTTKYL</sequence>
<accession>A0A914WDQ3</accession>
<evidence type="ECO:0000256" key="1">
    <source>
        <dbReference type="ARBA" id="ARBA00006788"/>
    </source>
</evidence>
<protein>
    <submittedName>
        <fullName evidence="6">Uncharacterized protein</fullName>
    </submittedName>
</protein>
<dbReference type="AlphaFoldDB" id="A0A914WDQ3"/>
<dbReference type="Proteomes" id="UP000887566">
    <property type="component" value="Unplaced"/>
</dbReference>
<dbReference type="Pfam" id="PF07763">
    <property type="entry name" value="FEZ"/>
    <property type="match status" value="2"/>
</dbReference>
<keyword evidence="3" id="KW-0175">Coiled coil</keyword>